<dbReference type="SMART" id="SM00226">
    <property type="entry name" value="LMWPc"/>
    <property type="match status" value="1"/>
</dbReference>
<proteinExistence type="predicted"/>
<dbReference type="PANTHER" id="PTHR43428:SF1">
    <property type="entry name" value="ARSENATE REDUCTASE"/>
    <property type="match status" value="1"/>
</dbReference>
<name>A0A444JHA9_9BACT</name>
<dbReference type="InterPro" id="IPR023485">
    <property type="entry name" value="Ptyr_pPase"/>
</dbReference>
<keyword evidence="4" id="KW-1185">Reference proteome</keyword>
<organism evidence="3 4">
    <name type="scientific">Candidatus Electrothrix marina</name>
    <dbReference type="NCBI Taxonomy" id="1859130"/>
    <lineage>
        <taxon>Bacteria</taxon>
        <taxon>Pseudomonadati</taxon>
        <taxon>Thermodesulfobacteriota</taxon>
        <taxon>Desulfobulbia</taxon>
        <taxon>Desulfobulbales</taxon>
        <taxon>Desulfobulbaceae</taxon>
        <taxon>Candidatus Electrothrix</taxon>
    </lineage>
</organism>
<dbReference type="GO" id="GO:0008794">
    <property type="term" value="F:arsenate reductase (glutaredoxin) activity"/>
    <property type="evidence" value="ECO:0007669"/>
    <property type="project" value="UniProtKB-EC"/>
</dbReference>
<reference evidence="3 4" key="1">
    <citation type="submission" date="2017-01" db="EMBL/GenBank/DDBJ databases">
        <title>The cable genome- insights into the physiology and evolution of filamentous bacteria capable of sulfide oxidation via long distance electron transfer.</title>
        <authorList>
            <person name="Schreiber L."/>
            <person name="Bjerg J.T."/>
            <person name="Boggild A."/>
            <person name="Van De Vossenberg J."/>
            <person name="Meysman F."/>
            <person name="Nielsen L.P."/>
            <person name="Schramm A."/>
            <person name="Kjeldsen K.U."/>
        </authorList>
    </citation>
    <scope>NUCLEOTIDE SEQUENCE [LARGE SCALE GENOMIC DNA]</scope>
    <source>
        <strain evidence="3">A5</strain>
    </source>
</reference>
<dbReference type="SUPFAM" id="SSF52788">
    <property type="entry name" value="Phosphotyrosine protein phosphatases I"/>
    <property type="match status" value="1"/>
</dbReference>
<dbReference type="EMBL" id="MTKS01000004">
    <property type="protein sequence ID" value="RWX52501.1"/>
    <property type="molecule type" value="Genomic_DNA"/>
</dbReference>
<evidence type="ECO:0000313" key="3">
    <source>
        <dbReference type="EMBL" id="RWX52501.1"/>
    </source>
</evidence>
<gene>
    <name evidence="3" type="ORF">VU01_10046</name>
</gene>
<dbReference type="CDD" id="cd16345">
    <property type="entry name" value="LMWP_ArsC"/>
    <property type="match status" value="1"/>
</dbReference>
<dbReference type="InterPro" id="IPR036196">
    <property type="entry name" value="Ptyr_pPase_sf"/>
</dbReference>
<evidence type="ECO:0000256" key="1">
    <source>
        <dbReference type="ARBA" id="ARBA00022849"/>
    </source>
</evidence>
<evidence type="ECO:0000259" key="2">
    <source>
        <dbReference type="SMART" id="SM00226"/>
    </source>
</evidence>
<protein>
    <submittedName>
        <fullName evidence="3">Arsenate reductase</fullName>
        <ecNumber evidence="3">1.20.4.1</ecNumber>
    </submittedName>
</protein>
<dbReference type="GO" id="GO:0046685">
    <property type="term" value="P:response to arsenic-containing substance"/>
    <property type="evidence" value="ECO:0007669"/>
    <property type="project" value="UniProtKB-KW"/>
</dbReference>
<dbReference type="Proteomes" id="UP000288892">
    <property type="component" value="Unassembled WGS sequence"/>
</dbReference>
<dbReference type="AlphaFoldDB" id="A0A444JHA9"/>
<dbReference type="EC" id="1.20.4.1" evidence="3"/>
<comment type="caution">
    <text evidence="3">The sequence shown here is derived from an EMBL/GenBank/DDBJ whole genome shotgun (WGS) entry which is preliminary data.</text>
</comment>
<dbReference type="Pfam" id="PF01451">
    <property type="entry name" value="LMWPc"/>
    <property type="match status" value="1"/>
</dbReference>
<keyword evidence="1" id="KW-0059">Arsenical resistance</keyword>
<keyword evidence="3" id="KW-0560">Oxidoreductase</keyword>
<accession>A0A444JHA9</accession>
<feature type="domain" description="Phosphotyrosine protein phosphatase I" evidence="2">
    <location>
        <begin position="1"/>
        <end position="122"/>
    </location>
</feature>
<sequence>MAEGWARHLYDDLFEVYSAGIEIHGLNPLAVQVMAEVGIDISGHYSKLVNELPDQHFDLVVTVCGHADEHCPFFHSTKVIHRGFDDPPKMAREQAALETDALVVYRQVRDEIQLFIKGLTLL</sequence>
<dbReference type="Gene3D" id="3.40.50.2300">
    <property type="match status" value="1"/>
</dbReference>
<dbReference type="PANTHER" id="PTHR43428">
    <property type="entry name" value="ARSENATE REDUCTASE"/>
    <property type="match status" value="1"/>
</dbReference>
<evidence type="ECO:0000313" key="4">
    <source>
        <dbReference type="Proteomes" id="UP000288892"/>
    </source>
</evidence>